<organism evidence="1 2">
    <name type="scientific">Erwinia phage pEp_SNUABM_01</name>
    <dbReference type="NCBI Taxonomy" id="2601643"/>
    <lineage>
        <taxon>Viruses</taxon>
        <taxon>Duplodnaviria</taxon>
        <taxon>Heunggongvirae</taxon>
        <taxon>Uroviricota</taxon>
        <taxon>Caudoviricetes</taxon>
        <taxon>Vequintavirinae</taxon>
        <taxon>Henunavirus</taxon>
        <taxon>Henunavirus SNUABM01</taxon>
    </lineage>
</organism>
<evidence type="ECO:0000313" key="2">
    <source>
        <dbReference type="Proteomes" id="UP000326545"/>
    </source>
</evidence>
<protein>
    <submittedName>
        <fullName evidence="1">Uncharacterized protein</fullName>
    </submittedName>
</protein>
<gene>
    <name evidence="1" type="ORF">pEpSNUABM01_182</name>
</gene>
<accession>A0A5J6DAZ1</accession>
<proteinExistence type="predicted"/>
<dbReference type="Proteomes" id="UP000326545">
    <property type="component" value="Segment"/>
</dbReference>
<keyword evidence="2" id="KW-1185">Reference proteome</keyword>
<name>A0A5J6DAZ1_9CAUD</name>
<sequence length="70" mass="8240">MAKKADKDPYKYERHEFYQSKTCGKQVCHQCGLVGLRNKATDWCIEKGCNYKDHASYEGAMHRLTKMFDF</sequence>
<dbReference type="EMBL" id="MN184887">
    <property type="protein sequence ID" value="QEQ95008.1"/>
    <property type="molecule type" value="Genomic_DNA"/>
</dbReference>
<reference evidence="1 2" key="1">
    <citation type="submission" date="2019-07" db="EMBL/GenBank/DDBJ databases">
        <title>Complete genome sequence of bacteriophages infecting Erwinia pyrifoliae.</title>
        <authorList>
            <person name="Kim S.G."/>
            <person name="Park S.C."/>
        </authorList>
    </citation>
    <scope>NUCLEOTIDE SEQUENCE [LARGE SCALE GENOMIC DNA]</scope>
</reference>
<evidence type="ECO:0000313" key="1">
    <source>
        <dbReference type="EMBL" id="QEQ95008.1"/>
    </source>
</evidence>